<reference evidence="2" key="1">
    <citation type="submission" date="2019-08" db="EMBL/GenBank/DDBJ databases">
        <title>The genome of the North American firefly Photinus pyralis.</title>
        <authorList>
            <consortium name="Photinus pyralis genome working group"/>
            <person name="Fallon T.R."/>
            <person name="Sander Lower S.E."/>
            <person name="Weng J.-K."/>
        </authorList>
    </citation>
    <scope>NUCLEOTIDE SEQUENCE</scope>
    <source>
        <strain evidence="2">TRF0915ILg1</strain>
        <tissue evidence="2">Whole body</tissue>
    </source>
</reference>
<feature type="signal peptide" evidence="1">
    <location>
        <begin position="1"/>
        <end position="16"/>
    </location>
</feature>
<dbReference type="GO" id="GO:0005549">
    <property type="term" value="F:odorant binding"/>
    <property type="evidence" value="ECO:0007669"/>
    <property type="project" value="InterPro"/>
</dbReference>
<gene>
    <name evidence="2" type="ORF">ILUMI_23237</name>
</gene>
<dbReference type="Gene3D" id="1.10.238.20">
    <property type="entry name" value="Pheromone/general odorant binding protein domain"/>
    <property type="match status" value="1"/>
</dbReference>
<sequence>MKLLIFLAVGLTVCQAAEKIEENCVKDLKLDEEEVVKISRESNTPDDNEMYGKYYLCVFKGRGIMNEKDAFIKKDIEVLLNEVFFYPTLAEEAKQNITKKIDQLCVPIHETKSERTAMKFKNCMIGIIKESKILPANIA</sequence>
<protein>
    <submittedName>
        <fullName evidence="2">Uncharacterized protein</fullName>
    </submittedName>
</protein>
<comment type="caution">
    <text evidence="2">The sequence shown here is derived from an EMBL/GenBank/DDBJ whole genome shotgun (WGS) entry which is preliminary data.</text>
</comment>
<evidence type="ECO:0000313" key="2">
    <source>
        <dbReference type="EMBL" id="KAF2882932.1"/>
    </source>
</evidence>
<dbReference type="OrthoDB" id="10438681at2759"/>
<evidence type="ECO:0000313" key="3">
    <source>
        <dbReference type="Proteomes" id="UP000801492"/>
    </source>
</evidence>
<dbReference type="EMBL" id="VTPC01090579">
    <property type="protein sequence ID" value="KAF2882932.1"/>
    <property type="molecule type" value="Genomic_DNA"/>
</dbReference>
<dbReference type="CDD" id="cd23992">
    <property type="entry name" value="PBP_GOBP"/>
    <property type="match status" value="1"/>
</dbReference>
<keyword evidence="3" id="KW-1185">Reference proteome</keyword>
<keyword evidence="1" id="KW-0732">Signal</keyword>
<organism evidence="2 3">
    <name type="scientific">Ignelater luminosus</name>
    <name type="common">Cucubano</name>
    <name type="synonym">Pyrophorus luminosus</name>
    <dbReference type="NCBI Taxonomy" id="2038154"/>
    <lineage>
        <taxon>Eukaryota</taxon>
        <taxon>Metazoa</taxon>
        <taxon>Ecdysozoa</taxon>
        <taxon>Arthropoda</taxon>
        <taxon>Hexapoda</taxon>
        <taxon>Insecta</taxon>
        <taxon>Pterygota</taxon>
        <taxon>Neoptera</taxon>
        <taxon>Endopterygota</taxon>
        <taxon>Coleoptera</taxon>
        <taxon>Polyphaga</taxon>
        <taxon>Elateriformia</taxon>
        <taxon>Elateroidea</taxon>
        <taxon>Elateridae</taxon>
        <taxon>Agrypninae</taxon>
        <taxon>Pyrophorini</taxon>
        <taxon>Ignelater</taxon>
    </lineage>
</organism>
<dbReference type="InterPro" id="IPR006170">
    <property type="entry name" value="PBP/GOBP"/>
</dbReference>
<feature type="chain" id="PRO_5035457834" evidence="1">
    <location>
        <begin position="17"/>
        <end position="139"/>
    </location>
</feature>
<dbReference type="AlphaFoldDB" id="A0A8K0CCU6"/>
<dbReference type="Pfam" id="PF01395">
    <property type="entry name" value="PBP_GOBP"/>
    <property type="match status" value="1"/>
</dbReference>
<accession>A0A8K0CCU6</accession>
<proteinExistence type="predicted"/>
<evidence type="ECO:0000256" key="1">
    <source>
        <dbReference type="SAM" id="SignalP"/>
    </source>
</evidence>
<dbReference type="Proteomes" id="UP000801492">
    <property type="component" value="Unassembled WGS sequence"/>
</dbReference>
<dbReference type="InterPro" id="IPR036728">
    <property type="entry name" value="PBP_GOBP_sf"/>
</dbReference>
<name>A0A8K0CCU6_IGNLU</name>
<dbReference type="SUPFAM" id="SSF47565">
    <property type="entry name" value="Insect pheromone/odorant-binding proteins"/>
    <property type="match status" value="1"/>
</dbReference>